<dbReference type="GO" id="GO:0005524">
    <property type="term" value="F:ATP binding"/>
    <property type="evidence" value="ECO:0007669"/>
    <property type="project" value="UniProtKB-KW"/>
</dbReference>
<protein>
    <recommendedName>
        <fullName evidence="3">tRNA threonylcarbamoyladenosine biosynthesis protein TsaE</fullName>
    </recommendedName>
    <alternativeName>
        <fullName evidence="10">t(6)A37 threonylcarbamoyladenosine biosynthesis protein TsaE</fullName>
    </alternativeName>
</protein>
<evidence type="ECO:0000256" key="5">
    <source>
        <dbReference type="ARBA" id="ARBA00022694"/>
    </source>
</evidence>
<evidence type="ECO:0000256" key="3">
    <source>
        <dbReference type="ARBA" id="ARBA00019010"/>
    </source>
</evidence>
<proteinExistence type="inferred from homology"/>
<organism evidence="11 12">
    <name type="scientific">Psychroflexus torquis (strain ATCC 700755 / CIP 106069 / ACAM 623)</name>
    <dbReference type="NCBI Taxonomy" id="313595"/>
    <lineage>
        <taxon>Bacteria</taxon>
        <taxon>Pseudomonadati</taxon>
        <taxon>Bacteroidota</taxon>
        <taxon>Flavobacteriia</taxon>
        <taxon>Flavobacteriales</taxon>
        <taxon>Flavobacteriaceae</taxon>
        <taxon>Psychroflexus</taxon>
    </lineage>
</organism>
<keyword evidence="7" id="KW-0547">Nucleotide-binding</keyword>
<keyword evidence="9" id="KW-0460">Magnesium</keyword>
<keyword evidence="4" id="KW-0963">Cytoplasm</keyword>
<evidence type="ECO:0000256" key="2">
    <source>
        <dbReference type="ARBA" id="ARBA00007599"/>
    </source>
</evidence>
<dbReference type="GO" id="GO:0046872">
    <property type="term" value="F:metal ion binding"/>
    <property type="evidence" value="ECO:0007669"/>
    <property type="project" value="UniProtKB-KW"/>
</dbReference>
<reference evidence="11" key="2">
    <citation type="submission" date="2012-09" db="EMBL/GenBank/DDBJ databases">
        <title>The complete sequence of Psychroflexus torquis an extreme psychrophile from sea-ice that is stimulated by light.</title>
        <authorList>
            <person name="Feng S."/>
            <person name="Powell S.M."/>
            <person name="Bowman J.P."/>
        </authorList>
    </citation>
    <scope>NUCLEOTIDE SEQUENCE [LARGE SCALE GENOMIC DNA]</scope>
    <source>
        <strain evidence="11">ATCC 700755</strain>
    </source>
</reference>
<keyword evidence="12" id="KW-1185">Reference proteome</keyword>
<evidence type="ECO:0000313" key="11">
    <source>
        <dbReference type="EMBL" id="AFU70453.1"/>
    </source>
</evidence>
<dbReference type="SUPFAM" id="SSF52540">
    <property type="entry name" value="P-loop containing nucleoside triphosphate hydrolases"/>
    <property type="match status" value="1"/>
</dbReference>
<dbReference type="RefSeq" id="WP_015025987.1">
    <property type="nucleotide sequence ID" value="NC_018721.1"/>
</dbReference>
<dbReference type="NCBIfam" id="TIGR00150">
    <property type="entry name" value="T6A_YjeE"/>
    <property type="match status" value="1"/>
</dbReference>
<evidence type="ECO:0000256" key="1">
    <source>
        <dbReference type="ARBA" id="ARBA00004496"/>
    </source>
</evidence>
<dbReference type="KEGG" id="ptq:P700755_003880"/>
<evidence type="ECO:0000256" key="6">
    <source>
        <dbReference type="ARBA" id="ARBA00022723"/>
    </source>
</evidence>
<dbReference type="InterPro" id="IPR003442">
    <property type="entry name" value="T6A_TsaE"/>
</dbReference>
<dbReference type="HOGENOM" id="CLU_087829_5_0_10"/>
<dbReference type="PANTHER" id="PTHR33540:SF2">
    <property type="entry name" value="TRNA THREONYLCARBAMOYLADENOSINE BIOSYNTHESIS PROTEIN TSAE"/>
    <property type="match status" value="1"/>
</dbReference>
<dbReference type="Proteomes" id="UP000008514">
    <property type="component" value="Chromosome"/>
</dbReference>
<keyword evidence="6" id="KW-0479">Metal-binding</keyword>
<name>K4IKY3_PSYTT</name>
<keyword evidence="5" id="KW-0819">tRNA processing</keyword>
<dbReference type="InterPro" id="IPR027417">
    <property type="entry name" value="P-loop_NTPase"/>
</dbReference>
<dbReference type="STRING" id="313595.P700755_003880"/>
<reference evidence="11" key="1">
    <citation type="submission" date="2006-03" db="EMBL/GenBank/DDBJ databases">
        <authorList>
            <person name="Bowman J."/>
            <person name="Ferriera S."/>
            <person name="Johnson J."/>
            <person name="Kravitz S."/>
            <person name="Halpern A."/>
            <person name="Remington K."/>
            <person name="Beeson K."/>
            <person name="Tran B."/>
            <person name="Rogers Y.-H."/>
            <person name="Friedman R."/>
            <person name="Venter J.C."/>
        </authorList>
    </citation>
    <scope>NUCLEOTIDE SEQUENCE [LARGE SCALE GENOMIC DNA]</scope>
    <source>
        <strain evidence="11">ATCC 700755</strain>
    </source>
</reference>
<evidence type="ECO:0000256" key="9">
    <source>
        <dbReference type="ARBA" id="ARBA00022842"/>
    </source>
</evidence>
<evidence type="ECO:0000256" key="8">
    <source>
        <dbReference type="ARBA" id="ARBA00022840"/>
    </source>
</evidence>
<dbReference type="Gene3D" id="3.40.50.300">
    <property type="entry name" value="P-loop containing nucleotide triphosphate hydrolases"/>
    <property type="match status" value="1"/>
</dbReference>
<dbReference type="Pfam" id="PF02367">
    <property type="entry name" value="TsaE"/>
    <property type="match status" value="1"/>
</dbReference>
<evidence type="ECO:0000256" key="4">
    <source>
        <dbReference type="ARBA" id="ARBA00022490"/>
    </source>
</evidence>
<accession>K4IKY3</accession>
<dbReference type="GO" id="GO:0002949">
    <property type="term" value="P:tRNA threonylcarbamoyladenosine modification"/>
    <property type="evidence" value="ECO:0007669"/>
    <property type="project" value="InterPro"/>
</dbReference>
<comment type="similarity">
    <text evidence="2">Belongs to the TsaE family.</text>
</comment>
<evidence type="ECO:0000256" key="7">
    <source>
        <dbReference type="ARBA" id="ARBA00022741"/>
    </source>
</evidence>
<keyword evidence="8" id="KW-0067">ATP-binding</keyword>
<sequence length="136" mass="15893">MTFTYRLSDIESTASQILKYVKSKNILFSGEMGSGKTTLIKELVKQSGSKDRVSSPTYSLVNEYEGITNSVYHFDFYRIEDELEAYDMGFEEYLDSSHQVFIEWPEKIPNLWPQHYSLLEFTAEDEQTRTIVLTEF</sequence>
<dbReference type="AlphaFoldDB" id="K4IKY3"/>
<dbReference type="eggNOG" id="COG0802">
    <property type="taxonomic scope" value="Bacteria"/>
</dbReference>
<dbReference type="PANTHER" id="PTHR33540">
    <property type="entry name" value="TRNA THREONYLCARBAMOYLADENOSINE BIOSYNTHESIS PROTEIN TSAE"/>
    <property type="match status" value="1"/>
</dbReference>
<gene>
    <name evidence="11" type="ordered locus">P700755_003880</name>
</gene>
<evidence type="ECO:0000313" key="12">
    <source>
        <dbReference type="Proteomes" id="UP000008514"/>
    </source>
</evidence>
<evidence type="ECO:0000256" key="10">
    <source>
        <dbReference type="ARBA" id="ARBA00032441"/>
    </source>
</evidence>
<comment type="subcellular location">
    <subcellularLocation>
        <location evidence="1">Cytoplasm</location>
    </subcellularLocation>
</comment>
<dbReference type="GO" id="GO:0005737">
    <property type="term" value="C:cytoplasm"/>
    <property type="evidence" value="ECO:0007669"/>
    <property type="project" value="UniProtKB-SubCell"/>
</dbReference>
<dbReference type="EMBL" id="CP003879">
    <property type="protein sequence ID" value="AFU70453.1"/>
    <property type="molecule type" value="Genomic_DNA"/>
</dbReference>
<dbReference type="OrthoDB" id="9815896at2"/>